<dbReference type="InterPro" id="IPR001810">
    <property type="entry name" value="F-box_dom"/>
</dbReference>
<name>A0AAD7QXJ1_9ASCO</name>
<dbReference type="EMBL" id="JARPMG010000002">
    <property type="protein sequence ID" value="KAJ8103333.1"/>
    <property type="molecule type" value="Genomic_DNA"/>
</dbReference>
<dbReference type="InterPro" id="IPR036047">
    <property type="entry name" value="F-box-like_dom_sf"/>
</dbReference>
<protein>
    <recommendedName>
        <fullName evidence="1">F-box domain-containing protein</fullName>
    </recommendedName>
</protein>
<gene>
    <name evidence="2" type="ORF">POJ06DRAFT_247269</name>
</gene>
<comment type="caution">
    <text evidence="2">The sequence shown here is derived from an EMBL/GenBank/DDBJ whole genome shotgun (WGS) entry which is preliminary data.</text>
</comment>
<keyword evidence="3" id="KW-1185">Reference proteome</keyword>
<dbReference type="AlphaFoldDB" id="A0AAD7QXJ1"/>
<dbReference type="Gene3D" id="1.20.1280.50">
    <property type="match status" value="1"/>
</dbReference>
<dbReference type="PROSITE" id="PS50181">
    <property type="entry name" value="FBOX"/>
    <property type="match status" value="1"/>
</dbReference>
<proteinExistence type="predicted"/>
<evidence type="ECO:0000313" key="3">
    <source>
        <dbReference type="Proteomes" id="UP001217417"/>
    </source>
</evidence>
<dbReference type="InterPro" id="IPR032675">
    <property type="entry name" value="LRR_dom_sf"/>
</dbReference>
<reference evidence="2" key="1">
    <citation type="submission" date="2023-03" db="EMBL/GenBank/DDBJ databases">
        <title>Near-Complete genome sequence of Lipomyces tetrasporous NRRL Y-64009, an oleaginous yeast capable of growing on lignocellulosic hydrolysates.</title>
        <authorList>
            <consortium name="Lawrence Berkeley National Laboratory"/>
            <person name="Jagtap S.S."/>
            <person name="Liu J.-J."/>
            <person name="Walukiewicz H.E."/>
            <person name="Pangilinan J."/>
            <person name="Lipzen A."/>
            <person name="Ahrendt S."/>
            <person name="Koriabine M."/>
            <person name="Cobaugh K."/>
            <person name="Salamov A."/>
            <person name="Yoshinaga Y."/>
            <person name="Ng V."/>
            <person name="Daum C."/>
            <person name="Grigoriev I.V."/>
            <person name="Slininger P.J."/>
            <person name="Dien B.S."/>
            <person name="Jin Y.-S."/>
            <person name="Rao C.V."/>
        </authorList>
    </citation>
    <scope>NUCLEOTIDE SEQUENCE</scope>
    <source>
        <strain evidence="2">NRRL Y-64009</strain>
    </source>
</reference>
<dbReference type="GeneID" id="80882054"/>
<organism evidence="2 3">
    <name type="scientific">Lipomyces tetrasporus</name>
    <dbReference type="NCBI Taxonomy" id="54092"/>
    <lineage>
        <taxon>Eukaryota</taxon>
        <taxon>Fungi</taxon>
        <taxon>Dikarya</taxon>
        <taxon>Ascomycota</taxon>
        <taxon>Saccharomycotina</taxon>
        <taxon>Lipomycetes</taxon>
        <taxon>Lipomycetales</taxon>
        <taxon>Lipomycetaceae</taxon>
        <taxon>Lipomyces</taxon>
    </lineage>
</organism>
<evidence type="ECO:0000313" key="2">
    <source>
        <dbReference type="EMBL" id="KAJ8103333.1"/>
    </source>
</evidence>
<feature type="domain" description="F-box" evidence="1">
    <location>
        <begin position="198"/>
        <end position="245"/>
    </location>
</feature>
<dbReference type="SUPFAM" id="SSF81383">
    <property type="entry name" value="F-box domain"/>
    <property type="match status" value="1"/>
</dbReference>
<dbReference type="Proteomes" id="UP001217417">
    <property type="component" value="Unassembled WGS sequence"/>
</dbReference>
<accession>A0AAD7QXJ1</accession>
<dbReference type="RefSeq" id="XP_056046783.1">
    <property type="nucleotide sequence ID" value="XM_056186888.1"/>
</dbReference>
<evidence type="ECO:0000259" key="1">
    <source>
        <dbReference type="PROSITE" id="PS50181"/>
    </source>
</evidence>
<dbReference type="Gene3D" id="3.80.10.10">
    <property type="entry name" value="Ribonuclease Inhibitor"/>
    <property type="match status" value="1"/>
</dbReference>
<dbReference type="SMART" id="SM00256">
    <property type="entry name" value="FBOX"/>
    <property type="match status" value="1"/>
</dbReference>
<sequence>MVIASARETDISTFMAADFGLDRPRRVPKSVDDMINDAHAWVEHVQNRFPRRPNDIYFDYEQLTRRMEAALSAYEHFRKTEFIQLSFLFHYHQCVVGMQDQRTDYYVLWLMVYMFPASAMGYDLLGRYYSNRLEPDREVEIYERGLQNIRATSGPRYGRIRANLRDAIEARESRVKAGLPCAFNRTAASLPSTNEKRRDPLKMLPSDVVQYVFMRLSFPERVRLKQVCKVWDAYIRNTPDLWKVWDFRDCKRPVTYTDMLKISKIAQNICFEAYLENILILDMDNALEVVFNAIGTYPGVLSKLEINICTTIFDEYHSFSQSCKQGIRQLRSLKLSLDDSVAFVRLLVSGNFPELEDLFLFGDSPRHVETHALWFDIPGPEDPEFNLLPAMKRLRIGSQKSTASIQDHRNDFVIGMDFDNPTVSLDPGSVNKLVAMMPNLESFIYVRVKSRCIGKQEEIFKTRINLRRNENLREVILTQSILINFPILPLNCKTVIIDACDVLPRVVHEDADGRMRYLAPLPHEDPYDIDDQEYKSIEKFDASCAERMTDYDSIYLFGIFDPDKLTDFSIRYWIQKFRMNLRFGDDIWEAPLPWSIDEPGLTPAHYITRMLPWLKRFDVSCTATNDSTLRVFRDLRALEYINLAGCNVTFQGVWFLLTGEWDSRYGNGAFEPPALSRQQWESRLKTIIIVKCPKISQEAIAWLENQGISTGRDILDGSLDYLKRWKPEMADW</sequence>
<dbReference type="Pfam" id="PF12937">
    <property type="entry name" value="F-box-like"/>
    <property type="match status" value="1"/>
</dbReference>
<dbReference type="SUPFAM" id="SSF52047">
    <property type="entry name" value="RNI-like"/>
    <property type="match status" value="1"/>
</dbReference>